<dbReference type="PANTHER" id="PTHR37422">
    <property type="entry name" value="TEICHURONIC ACID BIOSYNTHESIS PROTEIN TUAE"/>
    <property type="match status" value="1"/>
</dbReference>
<feature type="transmembrane region" description="Helical" evidence="7">
    <location>
        <begin position="284"/>
        <end position="304"/>
    </location>
</feature>
<dbReference type="STRING" id="643648.Slip_0160"/>
<sequence length="752" mass="83485">MAKKKPASKKANAEAPKRMSASSGTKTKKEVRQGSHTPKMAKRAGFPRLSLPQGWFSALVFFLVCVLLFYPPYFRGLFFDKELLPTHVITALIYGLVWVDKFRRRDLRFIQNPLDYAVLAYAGAYLLSLIDAVHIGDAIKGFLKALNYFMIYWMVTQVVQDYRRYETVLQVLFASALGVAAIGIAAATGYSHYPGAFEDGRIMSTLQYPNTTATYMAVMSLIGVVLWIRERNIIRRLIYAISTAIMVLVAVVAVSKGGWLVLVVGALLLLAGMPGLYRLKTAYSLFLAWAGASLGSIKFLPAVTAGQNRLAFEGLLATVLVVILGQLLWEGLVCCYRKKGRVLTAGVALVILLICAAVAVQGGWHARISREVLPTSLVSRFAQFGDVANSSYVSRLEFNYTAMRIVKDYPLFGTGAGGWNALYHQYQGYPFWTTEVHNHFLQVWVEAGTIGFIAFLVMWAFLAYNLWRLYRSRPPRGEWALNWGVASAALAFGAHAAIDFDLSLAAMAMVLWSLIALVAAGTNLSCPGIRITGKEPGWLLAVAVATALILLIPAASFARANTWAERGAEAANKNKFDQAEEAMNRAINLNQWDGRFDAYLAKICAVKYKVLAENKYPQAGVYLTAAKKHAQDSERLRPYDLQNLKELLQTYSLLGDPQGQLRILEQYLKTNPLDSASYLNLADAYLTVGKYYLDQKKPAEACRYLAKIAQISDQLDRKIAAVQTEYPLQSSSFRRPAELDKKVEEARILLKN</sequence>
<feature type="transmembrane region" description="Helical" evidence="7">
    <location>
        <begin position="49"/>
        <end position="71"/>
    </location>
</feature>
<evidence type="ECO:0000256" key="2">
    <source>
        <dbReference type="ARBA" id="ARBA00022692"/>
    </source>
</evidence>
<dbReference type="SUPFAM" id="SSF48452">
    <property type="entry name" value="TPR-like"/>
    <property type="match status" value="1"/>
</dbReference>
<dbReference type="RefSeq" id="WP_013174364.1">
    <property type="nucleotide sequence ID" value="NC_014220.1"/>
</dbReference>
<organism evidence="9 10">
    <name type="scientific">Syntrophothermus lipocalidus (strain DSM 12680 / TGB-C1)</name>
    <dbReference type="NCBI Taxonomy" id="643648"/>
    <lineage>
        <taxon>Bacteria</taxon>
        <taxon>Bacillati</taxon>
        <taxon>Bacillota</taxon>
        <taxon>Clostridia</taxon>
        <taxon>Eubacteriales</taxon>
        <taxon>Syntrophomonadaceae</taxon>
        <taxon>Syntrophothermus</taxon>
    </lineage>
</organism>
<evidence type="ECO:0000256" key="7">
    <source>
        <dbReference type="SAM" id="Phobius"/>
    </source>
</evidence>
<comment type="subcellular location">
    <subcellularLocation>
        <location evidence="1">Membrane</location>
        <topology evidence="1">Multi-pass membrane protein</topology>
    </subcellularLocation>
</comment>
<feature type="transmembrane region" description="Helical" evidence="7">
    <location>
        <begin position="236"/>
        <end position="253"/>
    </location>
</feature>
<evidence type="ECO:0000313" key="10">
    <source>
        <dbReference type="Proteomes" id="UP000000378"/>
    </source>
</evidence>
<dbReference type="InterPro" id="IPR051533">
    <property type="entry name" value="WaaL-like"/>
</dbReference>
<dbReference type="PROSITE" id="PS50005">
    <property type="entry name" value="TPR"/>
    <property type="match status" value="1"/>
</dbReference>
<dbReference type="KEGG" id="slp:Slip_0160"/>
<keyword evidence="5" id="KW-0802">TPR repeat</keyword>
<dbReference type="InterPro" id="IPR007016">
    <property type="entry name" value="O-antigen_ligase-rel_domated"/>
</dbReference>
<dbReference type="GO" id="GO:0016020">
    <property type="term" value="C:membrane"/>
    <property type="evidence" value="ECO:0007669"/>
    <property type="project" value="UniProtKB-SubCell"/>
</dbReference>
<keyword evidence="2 7" id="KW-0812">Transmembrane</keyword>
<dbReference type="Gene3D" id="1.25.40.10">
    <property type="entry name" value="Tetratricopeptide repeat domain"/>
    <property type="match status" value="1"/>
</dbReference>
<evidence type="ECO:0000256" key="6">
    <source>
        <dbReference type="SAM" id="MobiDB-lite"/>
    </source>
</evidence>
<feature type="repeat" description="TPR" evidence="5">
    <location>
        <begin position="560"/>
        <end position="593"/>
    </location>
</feature>
<name>D7CJ71_SYNLT</name>
<feature type="transmembrane region" description="Helical" evidence="7">
    <location>
        <begin position="259"/>
        <end position="277"/>
    </location>
</feature>
<reference evidence="9 10" key="2">
    <citation type="journal article" date="2010" name="Stand. Genomic Sci.">
        <title>Complete genome sequence of Syntrophothermus lipocalidus type strain (TGB-C1).</title>
        <authorList>
            <person name="Djao O.D."/>
            <person name="Zhang X."/>
            <person name="Lucas S."/>
            <person name="Lapidus A."/>
            <person name="Del Rio T.G."/>
            <person name="Nolan M."/>
            <person name="Tice H."/>
            <person name="Cheng J.F."/>
            <person name="Han C."/>
            <person name="Tapia R."/>
            <person name="Goodwin L."/>
            <person name="Pitluck S."/>
            <person name="Liolios K."/>
            <person name="Ivanova N."/>
            <person name="Mavromatis K."/>
            <person name="Mikhailova N."/>
            <person name="Ovchinnikova G."/>
            <person name="Pati A."/>
            <person name="Brambilla E."/>
            <person name="Chen A."/>
            <person name="Palaniappan K."/>
            <person name="Land M."/>
            <person name="Hauser L."/>
            <person name="Chang Y.J."/>
            <person name="Jeffries C.D."/>
            <person name="Rohde M."/>
            <person name="Sikorski J."/>
            <person name="Spring S."/>
            <person name="Goker M."/>
            <person name="Detter J.C."/>
            <person name="Woyke T."/>
            <person name="Bristow J."/>
            <person name="Eisen J.A."/>
            <person name="Markowitz V."/>
            <person name="Hugenholtz P."/>
            <person name="Kyrpides N.C."/>
            <person name="Klenk H.P."/>
        </authorList>
    </citation>
    <scope>NUCLEOTIDE SEQUENCE [LARGE SCALE GENOMIC DNA]</scope>
    <source>
        <strain evidence="10">DSM 12680 / TGB-C1</strain>
    </source>
</reference>
<gene>
    <name evidence="9" type="ordered locus">Slip_0160</name>
</gene>
<keyword evidence="10" id="KW-1185">Reference proteome</keyword>
<evidence type="ECO:0000313" key="9">
    <source>
        <dbReference type="EMBL" id="ADI00960.1"/>
    </source>
</evidence>
<feature type="transmembrane region" description="Helical" evidence="7">
    <location>
        <begin position="479"/>
        <end position="498"/>
    </location>
</feature>
<dbReference type="InterPro" id="IPR019734">
    <property type="entry name" value="TPR_rpt"/>
</dbReference>
<feature type="transmembrane region" description="Helical" evidence="7">
    <location>
        <begin position="114"/>
        <end position="135"/>
    </location>
</feature>
<evidence type="ECO:0000256" key="4">
    <source>
        <dbReference type="ARBA" id="ARBA00023136"/>
    </source>
</evidence>
<feature type="transmembrane region" description="Helical" evidence="7">
    <location>
        <begin position="83"/>
        <end position="102"/>
    </location>
</feature>
<dbReference type="InterPro" id="IPR011990">
    <property type="entry name" value="TPR-like_helical_dom_sf"/>
</dbReference>
<dbReference type="eggNOG" id="COG3307">
    <property type="taxonomic scope" value="Bacteria"/>
</dbReference>
<dbReference type="Pfam" id="PF04932">
    <property type="entry name" value="Wzy_C"/>
    <property type="match status" value="1"/>
</dbReference>
<dbReference type="AlphaFoldDB" id="D7CJ71"/>
<dbReference type="eggNOG" id="COG4783">
    <property type="taxonomic scope" value="Bacteria"/>
</dbReference>
<feature type="transmembrane region" description="Helical" evidence="7">
    <location>
        <begin position="141"/>
        <end position="159"/>
    </location>
</feature>
<dbReference type="Proteomes" id="UP000000378">
    <property type="component" value="Chromosome"/>
</dbReference>
<evidence type="ECO:0000256" key="1">
    <source>
        <dbReference type="ARBA" id="ARBA00004141"/>
    </source>
</evidence>
<dbReference type="EMBL" id="CP002048">
    <property type="protein sequence ID" value="ADI00960.1"/>
    <property type="molecule type" value="Genomic_DNA"/>
</dbReference>
<keyword evidence="4 7" id="KW-0472">Membrane</keyword>
<evidence type="ECO:0000259" key="8">
    <source>
        <dbReference type="Pfam" id="PF04932"/>
    </source>
</evidence>
<feature type="transmembrane region" description="Helical" evidence="7">
    <location>
        <begin position="341"/>
        <end position="364"/>
    </location>
</feature>
<dbReference type="HOGENOM" id="CLU_011929_0_0_9"/>
<evidence type="ECO:0000256" key="5">
    <source>
        <dbReference type="PROSITE-ProRule" id="PRU00339"/>
    </source>
</evidence>
<dbReference type="OrthoDB" id="1808577at2"/>
<feature type="transmembrane region" description="Helical" evidence="7">
    <location>
        <begin position="538"/>
        <end position="558"/>
    </location>
</feature>
<evidence type="ECO:0000256" key="3">
    <source>
        <dbReference type="ARBA" id="ARBA00022989"/>
    </source>
</evidence>
<feature type="domain" description="O-antigen ligase-related" evidence="8">
    <location>
        <begin position="303"/>
        <end position="456"/>
    </location>
</feature>
<feature type="transmembrane region" description="Helical" evidence="7">
    <location>
        <begin position="504"/>
        <end position="526"/>
    </location>
</feature>
<feature type="transmembrane region" description="Helical" evidence="7">
    <location>
        <begin position="213"/>
        <end position="229"/>
    </location>
</feature>
<protein>
    <submittedName>
        <fullName evidence="9">O-antigen polymerase</fullName>
    </submittedName>
</protein>
<keyword evidence="3 7" id="KW-1133">Transmembrane helix</keyword>
<feature type="region of interest" description="Disordered" evidence="6">
    <location>
        <begin position="1"/>
        <end position="40"/>
    </location>
</feature>
<reference evidence="10" key="1">
    <citation type="journal article" date="2010" name="Stand. Genomic Sci.">
        <title>Complete genome sequence of Syntrophothermus lipocalidus type strain (TGB-C1T).</title>
        <authorList>
            <consortium name="US DOE Joint Genome Institute (JGI-PGF)"/>
            <person name="Djao O."/>
            <person name="Zhang X."/>
            <person name="Lucas S."/>
            <person name="Lapidus A."/>
            <person name="Glavina Del Rio T."/>
            <person name="Nolan M."/>
            <person name="Tice H."/>
            <person name="Cheng J."/>
            <person name="Han C."/>
            <person name="Tapia R."/>
            <person name="Goodwin L."/>
            <person name="Pitluck S."/>
            <person name="Liolios K."/>
            <person name="Ivanova N."/>
            <person name="Mavromatis K."/>
            <person name="Mikhailova N."/>
            <person name="Ovchinnikova G."/>
            <person name="Pati A."/>
            <person name="Brambilla E."/>
            <person name="Chen A."/>
            <person name="Palaniappan K."/>
            <person name="Land M."/>
            <person name="Hauser L."/>
            <person name="Chang Y."/>
            <person name="Jeffries C."/>
            <person name="Rohde M."/>
            <person name="Sikorski J."/>
            <person name="Spring S."/>
            <person name="Goker M."/>
            <person name="Detter J."/>
            <person name="Woyke T."/>
            <person name="Bristow J."/>
            <person name="Eisen J."/>
            <person name="Markowitz V."/>
            <person name="Hugenholtz P."/>
            <person name="Kyrpides N."/>
            <person name="Klenk H."/>
        </authorList>
    </citation>
    <scope>NUCLEOTIDE SEQUENCE [LARGE SCALE GENOMIC DNA]</scope>
    <source>
        <strain evidence="10">DSM 12680 / TGB-C1</strain>
    </source>
</reference>
<proteinExistence type="predicted"/>
<accession>D7CJ71</accession>
<feature type="transmembrane region" description="Helical" evidence="7">
    <location>
        <begin position="171"/>
        <end position="193"/>
    </location>
</feature>
<feature type="transmembrane region" description="Helical" evidence="7">
    <location>
        <begin position="310"/>
        <end position="329"/>
    </location>
</feature>
<dbReference type="PANTHER" id="PTHR37422:SF23">
    <property type="entry name" value="TEICHURONIC ACID BIOSYNTHESIS PROTEIN TUAE"/>
    <property type="match status" value="1"/>
</dbReference>
<feature type="transmembrane region" description="Helical" evidence="7">
    <location>
        <begin position="447"/>
        <end position="467"/>
    </location>
</feature>